<keyword evidence="3" id="KW-1185">Reference proteome</keyword>
<proteinExistence type="predicted"/>
<dbReference type="AlphaFoldDB" id="A0A3N9U4I2"/>
<protein>
    <submittedName>
        <fullName evidence="2">MerR family transcriptional regulator</fullName>
    </submittedName>
</protein>
<evidence type="ECO:0000313" key="2">
    <source>
        <dbReference type="EMBL" id="RQW71537.1"/>
    </source>
</evidence>
<dbReference type="EMBL" id="RRCT01000033">
    <property type="protein sequence ID" value="RQW71537.1"/>
    <property type="molecule type" value="Genomic_DNA"/>
</dbReference>
<gene>
    <name evidence="2" type="ORF">EBB45_19330</name>
</gene>
<dbReference type="Proteomes" id="UP000274033">
    <property type="component" value="Unassembled WGS sequence"/>
</dbReference>
<feature type="coiled-coil region" evidence="1">
    <location>
        <begin position="130"/>
        <end position="192"/>
    </location>
</feature>
<reference evidence="2 3" key="1">
    <citation type="journal article" date="2013" name="J. Microbiol.">
        <title>Lysinibacillus chungkukjangi sp. nov., isolated from Chungkukjang, Korean fermented soybean food.</title>
        <authorList>
            <person name="Kim S.J."/>
            <person name="Jang Y.H."/>
            <person name="Hamada M."/>
            <person name="Ahn J.H."/>
            <person name="Weon H.Y."/>
            <person name="Suzuki K."/>
            <person name="Whang K.S."/>
            <person name="Kwon S.W."/>
        </authorList>
    </citation>
    <scope>NUCLEOTIDE SEQUENCE [LARGE SCALE GENOMIC DNA]</scope>
    <source>
        <strain evidence="2 3">MCCC 1A12701</strain>
    </source>
</reference>
<dbReference type="SUPFAM" id="SSF46955">
    <property type="entry name" value="Putative DNA-binding domain"/>
    <property type="match status" value="1"/>
</dbReference>
<accession>A0A3N9U4I2</accession>
<dbReference type="RefSeq" id="WP_124766958.1">
    <property type="nucleotide sequence ID" value="NZ_RRCT01000033.1"/>
</dbReference>
<dbReference type="Gene3D" id="1.10.1660.10">
    <property type="match status" value="1"/>
</dbReference>
<name>A0A3N9U4I2_9BACI</name>
<keyword evidence="1" id="KW-0175">Coiled coil</keyword>
<organism evidence="2 3">
    <name type="scientific">Lysinibacillus composti</name>
    <dbReference type="NCBI Taxonomy" id="720633"/>
    <lineage>
        <taxon>Bacteria</taxon>
        <taxon>Bacillati</taxon>
        <taxon>Bacillota</taxon>
        <taxon>Bacilli</taxon>
        <taxon>Bacillales</taxon>
        <taxon>Bacillaceae</taxon>
        <taxon>Lysinibacillus</taxon>
    </lineage>
</organism>
<sequence length="199" mass="23375">MSDTADISVISVISDTTIGDDLIYDTTMVSKFLGVQESTLRKYCSLMQKHNYEFNKNSVGHRVFYKRDIEVIKKIVDLKNDGSLTLNQAVKTILDSDIDNIEDITDIEVIPNHDYKKLLDEFSAYKREQMEFNKEQMEFNKTLIEQLQKQEQYIKNSIDDRDNKLMLALKESMESRRQIAAAVTELEEAKKKKKQWWKF</sequence>
<dbReference type="InterPro" id="IPR009061">
    <property type="entry name" value="DNA-bd_dom_put_sf"/>
</dbReference>
<dbReference type="OrthoDB" id="2456581at2"/>
<comment type="caution">
    <text evidence="2">The sequence shown here is derived from an EMBL/GenBank/DDBJ whole genome shotgun (WGS) entry which is preliminary data.</text>
</comment>
<evidence type="ECO:0000256" key="1">
    <source>
        <dbReference type="SAM" id="Coils"/>
    </source>
</evidence>
<evidence type="ECO:0000313" key="3">
    <source>
        <dbReference type="Proteomes" id="UP000274033"/>
    </source>
</evidence>